<dbReference type="Proteomes" id="UP001149074">
    <property type="component" value="Unassembled WGS sequence"/>
</dbReference>
<dbReference type="AlphaFoldDB" id="A0A9W9JXS4"/>
<organism evidence="1 2">
    <name type="scientific">Penicillium argentinense</name>
    <dbReference type="NCBI Taxonomy" id="1131581"/>
    <lineage>
        <taxon>Eukaryota</taxon>
        <taxon>Fungi</taxon>
        <taxon>Dikarya</taxon>
        <taxon>Ascomycota</taxon>
        <taxon>Pezizomycotina</taxon>
        <taxon>Eurotiomycetes</taxon>
        <taxon>Eurotiomycetidae</taxon>
        <taxon>Eurotiales</taxon>
        <taxon>Aspergillaceae</taxon>
        <taxon>Penicillium</taxon>
    </lineage>
</organism>
<dbReference type="EMBL" id="JAPQKI010000010">
    <property type="protein sequence ID" value="KAJ5085799.1"/>
    <property type="molecule type" value="Genomic_DNA"/>
</dbReference>
<comment type="caution">
    <text evidence="1">The sequence shown here is derived from an EMBL/GenBank/DDBJ whole genome shotgun (WGS) entry which is preliminary data.</text>
</comment>
<sequence>MIRAKSAGQLILRDSCLGLPGRFASRTSRVDSTAPKDLQLALLLLRLGLPEIPRPSHLAGSGLESSSASMQLTTPQTLLASPGPVDATQNAARARSHCRIPRFSTWITPVGVSGGIKGGRLQQNCRNSTHPLVHTHTLSLPFIFGCVDCTSPPQPWTPPADGGSSRRGAARSWAASARGFADDRSRPMRIPAEIPAAICDWAEPRRSVIARLWGGAHFPSSTFASHHWNVCTRYDTGYFVLPSDFPP</sequence>
<name>A0A9W9JXS4_9EURO</name>
<evidence type="ECO:0000313" key="1">
    <source>
        <dbReference type="EMBL" id="KAJ5085799.1"/>
    </source>
</evidence>
<reference evidence="1" key="1">
    <citation type="submission" date="2022-11" db="EMBL/GenBank/DDBJ databases">
        <authorList>
            <person name="Petersen C."/>
        </authorList>
    </citation>
    <scope>NUCLEOTIDE SEQUENCE</scope>
    <source>
        <strain evidence="1">IBT 30761</strain>
    </source>
</reference>
<dbReference type="GeneID" id="81362040"/>
<proteinExistence type="predicted"/>
<accession>A0A9W9JXS4</accession>
<dbReference type="RefSeq" id="XP_056470477.1">
    <property type="nucleotide sequence ID" value="XM_056623061.1"/>
</dbReference>
<evidence type="ECO:0000313" key="2">
    <source>
        <dbReference type="Proteomes" id="UP001149074"/>
    </source>
</evidence>
<keyword evidence="2" id="KW-1185">Reference proteome</keyword>
<gene>
    <name evidence="1" type="ORF">N7532_010570</name>
</gene>
<protein>
    <submittedName>
        <fullName evidence="1">Uncharacterized protein</fullName>
    </submittedName>
</protein>
<reference evidence="1" key="2">
    <citation type="journal article" date="2023" name="IMA Fungus">
        <title>Comparative genomic study of the Penicillium genus elucidates a diverse pangenome and 15 lateral gene transfer events.</title>
        <authorList>
            <person name="Petersen C."/>
            <person name="Sorensen T."/>
            <person name="Nielsen M.R."/>
            <person name="Sondergaard T.E."/>
            <person name="Sorensen J.L."/>
            <person name="Fitzpatrick D.A."/>
            <person name="Frisvad J.C."/>
            <person name="Nielsen K.L."/>
        </authorList>
    </citation>
    <scope>NUCLEOTIDE SEQUENCE</scope>
    <source>
        <strain evidence="1">IBT 30761</strain>
    </source>
</reference>